<feature type="transmembrane region" description="Helical" evidence="1">
    <location>
        <begin position="12"/>
        <end position="35"/>
    </location>
</feature>
<proteinExistence type="predicted"/>
<protein>
    <submittedName>
        <fullName evidence="3">DUF4190 domain-containing protein</fullName>
    </submittedName>
</protein>
<evidence type="ECO:0000259" key="2">
    <source>
        <dbReference type="Pfam" id="PF13828"/>
    </source>
</evidence>
<dbReference type="Proteomes" id="UP000515838">
    <property type="component" value="Chromosome"/>
</dbReference>
<accession>A0A7G9T8M8</accession>
<keyword evidence="1" id="KW-0812">Transmembrane</keyword>
<name>A0A7G9T8M8_PSEMX</name>
<evidence type="ECO:0000313" key="3">
    <source>
        <dbReference type="EMBL" id="QNN76453.1"/>
    </source>
</evidence>
<dbReference type="EMBL" id="CP060731">
    <property type="protein sequence ID" value="QNN76453.1"/>
    <property type="molecule type" value="Genomic_DNA"/>
</dbReference>
<gene>
    <name evidence="3" type="ORF">IAE60_10850</name>
</gene>
<dbReference type="InterPro" id="IPR025241">
    <property type="entry name" value="DUF4190"/>
</dbReference>
<feature type="transmembrane region" description="Helical" evidence="1">
    <location>
        <begin position="56"/>
        <end position="89"/>
    </location>
</feature>
<sequence>MNPARTTSSLAIASLVSGILGWTLLPVLGTLVAIVTGHMARAEIRRSGGALEGDGLAIGGLILGWLSALLWVVGIVVLFMFLGGLAWLATLN</sequence>
<evidence type="ECO:0000313" key="4">
    <source>
        <dbReference type="Proteomes" id="UP000515838"/>
    </source>
</evidence>
<dbReference type="AlphaFoldDB" id="A0A7G9T8M8"/>
<feature type="domain" description="DUF4190" evidence="2">
    <location>
        <begin position="10"/>
        <end position="73"/>
    </location>
</feature>
<dbReference type="Pfam" id="PF13828">
    <property type="entry name" value="DUF4190"/>
    <property type="match status" value="1"/>
</dbReference>
<evidence type="ECO:0000256" key="1">
    <source>
        <dbReference type="SAM" id="Phobius"/>
    </source>
</evidence>
<keyword evidence="1" id="KW-1133">Transmembrane helix</keyword>
<reference evidence="3 4" key="1">
    <citation type="submission" date="2020-08" db="EMBL/GenBank/DDBJ databases">
        <title>Streptomycin Non-resistant strain, P. mexicana.</title>
        <authorList>
            <person name="Ganesh-Kumar S."/>
            <person name="Zhe T."/>
            <person name="Yu Z."/>
            <person name="Min Y."/>
        </authorList>
    </citation>
    <scope>NUCLEOTIDE SEQUENCE [LARGE SCALE GENOMIC DNA]</scope>
    <source>
        <strain evidence="3 4">GTZY2</strain>
    </source>
</reference>
<organism evidence="3 4">
    <name type="scientific">Pseudoxanthomonas mexicana</name>
    <dbReference type="NCBI Taxonomy" id="128785"/>
    <lineage>
        <taxon>Bacteria</taxon>
        <taxon>Pseudomonadati</taxon>
        <taxon>Pseudomonadota</taxon>
        <taxon>Gammaproteobacteria</taxon>
        <taxon>Lysobacterales</taxon>
        <taxon>Lysobacteraceae</taxon>
        <taxon>Pseudoxanthomonas</taxon>
    </lineage>
</organism>
<keyword evidence="1" id="KW-0472">Membrane</keyword>
<dbReference type="GeneID" id="81471471"/>
<dbReference type="RefSeq" id="WP_187572249.1">
    <property type="nucleotide sequence ID" value="NZ_CP060731.1"/>
</dbReference>